<organism evidence="2 3">
    <name type="scientific">Streptomyces atratus</name>
    <dbReference type="NCBI Taxonomy" id="1893"/>
    <lineage>
        <taxon>Bacteria</taxon>
        <taxon>Bacillati</taxon>
        <taxon>Actinomycetota</taxon>
        <taxon>Actinomycetes</taxon>
        <taxon>Kitasatosporales</taxon>
        <taxon>Streptomycetaceae</taxon>
        <taxon>Streptomyces</taxon>
    </lineage>
</organism>
<sequence>MGSMGESFRSRSAAVAKTLIKRPGLFMSWFLLAALTVGALKIVPQPWSAGLCPVVLSVAMLLFSRTSVQTG</sequence>
<feature type="transmembrane region" description="Helical" evidence="1">
    <location>
        <begin position="46"/>
        <end position="63"/>
    </location>
</feature>
<keyword evidence="1" id="KW-0472">Membrane</keyword>
<keyword evidence="1" id="KW-1133">Transmembrane helix</keyword>
<proteinExistence type="predicted"/>
<feature type="transmembrane region" description="Helical" evidence="1">
    <location>
        <begin position="20"/>
        <end position="40"/>
    </location>
</feature>
<name>A0A1K1YMB0_STRAR</name>
<evidence type="ECO:0000313" key="2">
    <source>
        <dbReference type="EMBL" id="SFX62484.1"/>
    </source>
</evidence>
<dbReference type="Proteomes" id="UP000181909">
    <property type="component" value="Unassembled WGS sequence"/>
</dbReference>
<protein>
    <submittedName>
        <fullName evidence="2">Uncharacterized protein</fullName>
    </submittedName>
</protein>
<gene>
    <name evidence="2" type="ORF">SAMN02787144_1004345</name>
</gene>
<dbReference type="EMBL" id="FPJO01000004">
    <property type="protein sequence ID" value="SFX62484.1"/>
    <property type="molecule type" value="Genomic_DNA"/>
</dbReference>
<reference evidence="2 3" key="1">
    <citation type="submission" date="2016-11" db="EMBL/GenBank/DDBJ databases">
        <authorList>
            <person name="Jaros S."/>
            <person name="Januszkiewicz K."/>
            <person name="Wedrychowicz H."/>
        </authorList>
    </citation>
    <scope>NUCLEOTIDE SEQUENCE [LARGE SCALE GENOMIC DNA]</scope>
    <source>
        <strain evidence="2 3">OK807</strain>
    </source>
</reference>
<keyword evidence="1" id="KW-0812">Transmembrane</keyword>
<evidence type="ECO:0000313" key="3">
    <source>
        <dbReference type="Proteomes" id="UP000181909"/>
    </source>
</evidence>
<evidence type="ECO:0000256" key="1">
    <source>
        <dbReference type="SAM" id="Phobius"/>
    </source>
</evidence>
<dbReference type="AlphaFoldDB" id="A0A1K1YMB0"/>
<accession>A0A1K1YMB0</accession>